<evidence type="ECO:0000256" key="2">
    <source>
        <dbReference type="ARBA" id="ARBA00023043"/>
    </source>
</evidence>
<dbReference type="SMART" id="SM00248">
    <property type="entry name" value="ANK"/>
    <property type="match status" value="17"/>
</dbReference>
<dbReference type="Pfam" id="PF00023">
    <property type="entry name" value="Ank"/>
    <property type="match status" value="1"/>
</dbReference>
<feature type="repeat" description="ANK" evidence="3">
    <location>
        <begin position="170"/>
        <end position="202"/>
    </location>
</feature>
<dbReference type="Pfam" id="PF00651">
    <property type="entry name" value="BTB"/>
    <property type="match status" value="2"/>
</dbReference>
<feature type="domain" description="BTB" evidence="4">
    <location>
        <begin position="823"/>
        <end position="889"/>
    </location>
</feature>
<dbReference type="OrthoDB" id="448455at2759"/>
<dbReference type="SMART" id="SM00225">
    <property type="entry name" value="BTB"/>
    <property type="match status" value="2"/>
</dbReference>
<protein>
    <submittedName>
        <fullName evidence="5">Ankyrin repeat ph and sec7 domain containing protein secg-related</fullName>
    </submittedName>
</protein>
<dbReference type="PRINTS" id="PR01415">
    <property type="entry name" value="ANKYRIN"/>
</dbReference>
<dbReference type="AlphaFoldDB" id="A0A9Q0LV48"/>
<dbReference type="InterPro" id="IPR036770">
    <property type="entry name" value="Ankyrin_rpt-contain_sf"/>
</dbReference>
<keyword evidence="2 3" id="KW-0040">ANK repeat</keyword>
<keyword evidence="6" id="KW-1185">Reference proteome</keyword>
<feature type="repeat" description="ANK" evidence="3">
    <location>
        <begin position="68"/>
        <end position="101"/>
    </location>
</feature>
<dbReference type="Pfam" id="PF12796">
    <property type="entry name" value="Ank_2"/>
    <property type="match status" value="5"/>
</dbReference>
<dbReference type="PROSITE" id="PS50297">
    <property type="entry name" value="ANK_REP_REGION"/>
    <property type="match status" value="5"/>
</dbReference>
<feature type="repeat" description="ANK" evidence="3">
    <location>
        <begin position="136"/>
        <end position="169"/>
    </location>
</feature>
<name>A0A9Q0LV48_ANAIG</name>
<gene>
    <name evidence="5" type="ORF">M0811_05265</name>
</gene>
<dbReference type="InterPro" id="IPR000210">
    <property type="entry name" value="BTB/POZ_dom"/>
</dbReference>
<feature type="repeat" description="ANK" evidence="3">
    <location>
        <begin position="446"/>
        <end position="479"/>
    </location>
</feature>
<reference evidence="5" key="1">
    <citation type="submission" date="2022-10" db="EMBL/GenBank/DDBJ databases">
        <title>Novel sulphate-reducing endosymbionts in the free-living metamonad Anaeramoeba.</title>
        <authorList>
            <person name="Jerlstrom-Hultqvist J."/>
            <person name="Cepicka I."/>
            <person name="Gallot-Lavallee L."/>
            <person name="Salas-Leiva D."/>
            <person name="Curtis B.A."/>
            <person name="Zahonova K."/>
            <person name="Pipaliya S."/>
            <person name="Dacks J."/>
            <person name="Roger A.J."/>
        </authorList>
    </citation>
    <scope>NUCLEOTIDE SEQUENCE</scope>
    <source>
        <strain evidence="5">BMAN</strain>
    </source>
</reference>
<dbReference type="PANTHER" id="PTHR24198">
    <property type="entry name" value="ANKYRIN REPEAT AND PROTEIN KINASE DOMAIN-CONTAINING PROTEIN"/>
    <property type="match status" value="1"/>
</dbReference>
<accession>A0A9Q0LV48</accession>
<dbReference type="InterPro" id="IPR002110">
    <property type="entry name" value="Ankyrin_rpt"/>
</dbReference>
<evidence type="ECO:0000313" key="5">
    <source>
        <dbReference type="EMBL" id="KAJ5078008.1"/>
    </source>
</evidence>
<dbReference type="EMBL" id="JAPDFW010000055">
    <property type="protein sequence ID" value="KAJ5078008.1"/>
    <property type="molecule type" value="Genomic_DNA"/>
</dbReference>
<feature type="repeat" description="ANK" evidence="3">
    <location>
        <begin position="548"/>
        <end position="581"/>
    </location>
</feature>
<organism evidence="5 6">
    <name type="scientific">Anaeramoeba ignava</name>
    <name type="common">Anaerobic marine amoeba</name>
    <dbReference type="NCBI Taxonomy" id="1746090"/>
    <lineage>
        <taxon>Eukaryota</taxon>
        <taxon>Metamonada</taxon>
        <taxon>Anaeramoebidae</taxon>
        <taxon>Anaeramoeba</taxon>
    </lineage>
</organism>
<sequence>MEIFQAIIKKDFETLEKMKQNEKFQKEKITNQEQKTPLHFAIEKENSIEMIKILIDLNAEQILMKDLEERTPLHYICSIKPNKEIIELLIEKGAKISDQDQMKKQPLHDLCLSKPRMDCIKILIEKGACINAKDKYGITPLHYALISKSNWEVIQYMLEKGADVSAQTNFQETPLHFACENGIEESVELLLQKGANPNEKSMKGNSALFFACHCLNNRTKIFELLFKYGADINLINNSERTASEELLSWKPDMDSVLIMAKHKKPSEIINVDEKNLLHIACENQVGAEIIKFFASQVDVNHIDLDKKTPLHYACANNLSEEIIYSLINSKAKINSFDSDGKTAFNYLWEISSNLDLLKFFIRKGSDLSKSESLKKSPESYWIFACQYASDLELFQLLPSLTESLMNQVLDQDLNLLGIALKTGKPLEIIKYLVGKGAKITTEIPRTNYTSIHLACKFNSSFEVLEFLLQHGSQVLSKQNSFPPLFLACSSNIGKEKIKLLIDYGADISFIRVSDETALQHACEQGADLETIKLLYSPKTINFPQHHGEGLFPLMLACINGCSSEVIQYLISQGADLNSESYYHRTIFYYVPRFRNPKECVEILFRNGAKLTADPSWGSPLHACCSSKCDLETLQLIIDKTQDINQKTTGNKTALDLAIIKGMIDNIKLLLMNNAIISENALSLFEGMRKTKEKINTILSTFYSVKEDFSNLYKNKEFSDFVIESSDGLKIPTHSLILSARLSEINSNHLYQKLNDFHEIISHFNGEAINIFVEFLYTGDGRNSEEVLSIAEKIGYNFDWVVRKSGIKGLLEDMKLLLKQEDSMDFIIQCKNQEIKCHKLILATRSDLFRGMFLLVQDDSNRVNEYQGFSPDSIKELINFIYLDNFSFPIDLSLIDDLKKFPTYYQLNTKTSFDWKLEEIQEKQFDFDF</sequence>
<dbReference type="PROSITE" id="PS50097">
    <property type="entry name" value="BTB"/>
    <property type="match status" value="1"/>
</dbReference>
<proteinExistence type="predicted"/>
<dbReference type="PANTHER" id="PTHR24198:SF165">
    <property type="entry name" value="ANKYRIN REPEAT-CONTAINING PROTEIN-RELATED"/>
    <property type="match status" value="1"/>
</dbReference>
<comment type="caution">
    <text evidence="5">The sequence shown here is derived from an EMBL/GenBank/DDBJ whole genome shotgun (WGS) entry which is preliminary data.</text>
</comment>
<dbReference type="SUPFAM" id="SSF54695">
    <property type="entry name" value="POZ domain"/>
    <property type="match status" value="2"/>
</dbReference>
<evidence type="ECO:0000256" key="1">
    <source>
        <dbReference type="ARBA" id="ARBA00022737"/>
    </source>
</evidence>
<dbReference type="Gene3D" id="3.30.710.10">
    <property type="entry name" value="Potassium Channel Kv1.1, Chain A"/>
    <property type="match status" value="2"/>
</dbReference>
<dbReference type="CDD" id="cd18186">
    <property type="entry name" value="BTB_POZ_ZBTB_KLHL-like"/>
    <property type="match status" value="2"/>
</dbReference>
<evidence type="ECO:0000313" key="6">
    <source>
        <dbReference type="Proteomes" id="UP001149090"/>
    </source>
</evidence>
<evidence type="ECO:0000256" key="3">
    <source>
        <dbReference type="PROSITE-ProRule" id="PRU00023"/>
    </source>
</evidence>
<feature type="repeat" description="ANK" evidence="3">
    <location>
        <begin position="305"/>
        <end position="338"/>
    </location>
</feature>
<dbReference type="PROSITE" id="PS50088">
    <property type="entry name" value="ANK_REPEAT"/>
    <property type="match status" value="7"/>
</dbReference>
<dbReference type="Gene3D" id="1.25.40.20">
    <property type="entry name" value="Ankyrin repeat-containing domain"/>
    <property type="match status" value="5"/>
</dbReference>
<dbReference type="InterPro" id="IPR011333">
    <property type="entry name" value="SKP1/BTB/POZ_sf"/>
</dbReference>
<feature type="repeat" description="ANK" evidence="3">
    <location>
        <begin position="203"/>
        <end position="237"/>
    </location>
</feature>
<dbReference type="Proteomes" id="UP001149090">
    <property type="component" value="Unassembled WGS sequence"/>
</dbReference>
<evidence type="ECO:0000259" key="4">
    <source>
        <dbReference type="PROSITE" id="PS50097"/>
    </source>
</evidence>
<keyword evidence="1" id="KW-0677">Repeat</keyword>
<dbReference type="SUPFAM" id="SSF48403">
    <property type="entry name" value="Ankyrin repeat"/>
    <property type="match status" value="3"/>
</dbReference>